<organism evidence="1 2">
    <name type="scientific">Anaerobiospirillum thomasii</name>
    <dbReference type="NCBI Taxonomy" id="179995"/>
    <lineage>
        <taxon>Bacteria</taxon>
        <taxon>Pseudomonadati</taxon>
        <taxon>Pseudomonadota</taxon>
        <taxon>Gammaproteobacteria</taxon>
        <taxon>Aeromonadales</taxon>
        <taxon>Succinivibrionaceae</taxon>
        <taxon>Anaerobiospirillum</taxon>
    </lineage>
</organism>
<sequence>MFSVKIDDKAIENAKLLLSQIPRGAESAISRAINRTMQGARTQIVRVVKERYTLKATDIRQTLSVVKSDKNTLTGEIKSRGTQLNASHFMHRPHGDTTGNKRRQVFVSFTKGKRFSVDRGFVWQGRIYKREGKKRLPIQSMYGPSVPQMIGSKESIERIERGMTDTFNKRIMHEIDVSLKGYDK</sequence>
<reference evidence="1 2" key="1">
    <citation type="submission" date="2018-06" db="EMBL/GenBank/DDBJ databases">
        <authorList>
            <consortium name="Pathogen Informatics"/>
            <person name="Doyle S."/>
        </authorList>
    </citation>
    <scope>NUCLEOTIDE SEQUENCE [LARGE SCALE GENOMIC DNA]</scope>
    <source>
        <strain evidence="1 2">NCTC13093</strain>
    </source>
</reference>
<dbReference type="InterPro" id="IPR010633">
    <property type="entry name" value="Phage_lambda_GpZ"/>
</dbReference>
<evidence type="ECO:0000313" key="1">
    <source>
        <dbReference type="EMBL" id="SPT70104.1"/>
    </source>
</evidence>
<dbReference type="OrthoDB" id="6064958at2"/>
<evidence type="ECO:0000313" key="2">
    <source>
        <dbReference type="Proteomes" id="UP000250086"/>
    </source>
</evidence>
<dbReference type="RefSeq" id="WP_113744218.1">
    <property type="nucleotide sequence ID" value="NZ_UAPU01000005.1"/>
</dbReference>
<dbReference type="Proteomes" id="UP000250086">
    <property type="component" value="Unassembled WGS sequence"/>
</dbReference>
<evidence type="ECO:0008006" key="3">
    <source>
        <dbReference type="Google" id="ProtNLM"/>
    </source>
</evidence>
<name>A0A2X0V6N7_9GAMM</name>
<dbReference type="EMBL" id="UAPV01000001">
    <property type="protein sequence ID" value="SPT70104.1"/>
    <property type="molecule type" value="Genomic_DNA"/>
</dbReference>
<proteinExistence type="predicted"/>
<keyword evidence="2" id="KW-1185">Reference proteome</keyword>
<protein>
    <recommendedName>
        <fullName evidence="3">Prophage minor tail protein Z (GPZ)</fullName>
    </recommendedName>
</protein>
<accession>A0A2X0V6N7</accession>
<dbReference type="Pfam" id="PF06763">
    <property type="entry name" value="Minor_tail_Z"/>
    <property type="match status" value="1"/>
</dbReference>
<dbReference type="AlphaFoldDB" id="A0A2X0V6N7"/>
<gene>
    <name evidence="1" type="ORF">NCTC13093_01509</name>
</gene>